<dbReference type="Gene3D" id="3.40.50.150">
    <property type="entry name" value="Vaccinia Virus protein VP39"/>
    <property type="match status" value="1"/>
</dbReference>
<sequence length="267" mass="29712">MAEVNGVDLRQDKPHSARIYDYLMGGKDFYEVDRLAADQIETAIPDVRLVARENRKFMNRAVRYLAENGVRQFLDIGTGIPTEPNLHQVVQTVAPESRVVYVDNDPIVLAHARALLSGTPEGRTQYVHADLTAPNTIVESSELRETLDLSQPVALSLIAIAHFVPGAQIYDIVRTLLAALAPGSYLVMTHLTADFDAETVAKTVASYQANEIPIEARSEEQVARFLENLELVEPGLIQFHKWRNDGIETPKSYDTRIPGWGLVARKP</sequence>
<accession>A0ABP9KQZ0</accession>
<dbReference type="SUPFAM" id="SSF53335">
    <property type="entry name" value="S-adenosyl-L-methionine-dependent methyltransferases"/>
    <property type="match status" value="1"/>
</dbReference>
<comment type="caution">
    <text evidence="1">The sequence shown here is derived from an EMBL/GenBank/DDBJ whole genome shotgun (WGS) entry which is preliminary data.</text>
</comment>
<protein>
    <submittedName>
        <fullName evidence="1">SAM-dependent methyltransferase</fullName>
    </submittedName>
</protein>
<keyword evidence="2" id="KW-1185">Reference proteome</keyword>
<name>A0ABP9KQZ0_9NOCA</name>
<organism evidence="1 2">
    <name type="scientific">Nocardia callitridis</name>
    <dbReference type="NCBI Taxonomy" id="648753"/>
    <lineage>
        <taxon>Bacteria</taxon>
        <taxon>Bacillati</taxon>
        <taxon>Actinomycetota</taxon>
        <taxon>Actinomycetes</taxon>
        <taxon>Mycobacteriales</taxon>
        <taxon>Nocardiaceae</taxon>
        <taxon>Nocardia</taxon>
    </lineage>
</organism>
<gene>
    <name evidence="1" type="ORF">GCM10023318_44450</name>
</gene>
<dbReference type="CDD" id="cd02440">
    <property type="entry name" value="AdoMet_MTases"/>
    <property type="match status" value="1"/>
</dbReference>
<keyword evidence="1" id="KW-0808">Transferase</keyword>
<dbReference type="InterPro" id="IPR006764">
    <property type="entry name" value="SAM_dep_MeTrfase_SAV2177_type"/>
</dbReference>
<dbReference type="RefSeq" id="WP_345497562.1">
    <property type="nucleotide sequence ID" value="NZ_BAABJM010000004.1"/>
</dbReference>
<reference evidence="2" key="1">
    <citation type="journal article" date="2019" name="Int. J. Syst. Evol. Microbiol.">
        <title>The Global Catalogue of Microorganisms (GCM) 10K type strain sequencing project: providing services to taxonomists for standard genome sequencing and annotation.</title>
        <authorList>
            <consortium name="The Broad Institute Genomics Platform"/>
            <consortium name="The Broad Institute Genome Sequencing Center for Infectious Disease"/>
            <person name="Wu L."/>
            <person name="Ma J."/>
        </authorList>
    </citation>
    <scope>NUCLEOTIDE SEQUENCE [LARGE SCALE GENOMIC DNA]</scope>
    <source>
        <strain evidence="2">JCM 18298</strain>
    </source>
</reference>
<dbReference type="PIRSF" id="PIRSF017393">
    <property type="entry name" value="MTase_SAV2177"/>
    <property type="match status" value="1"/>
</dbReference>
<keyword evidence="1" id="KW-0489">Methyltransferase</keyword>
<evidence type="ECO:0000313" key="2">
    <source>
        <dbReference type="Proteomes" id="UP001500603"/>
    </source>
</evidence>
<dbReference type="EMBL" id="BAABJM010000004">
    <property type="protein sequence ID" value="GAA5061644.1"/>
    <property type="molecule type" value="Genomic_DNA"/>
</dbReference>
<proteinExistence type="predicted"/>
<dbReference type="Pfam" id="PF04672">
    <property type="entry name" value="Methyltransf_19"/>
    <property type="match status" value="1"/>
</dbReference>
<dbReference type="Proteomes" id="UP001500603">
    <property type="component" value="Unassembled WGS sequence"/>
</dbReference>
<dbReference type="GO" id="GO:0008168">
    <property type="term" value="F:methyltransferase activity"/>
    <property type="evidence" value="ECO:0007669"/>
    <property type="project" value="UniProtKB-KW"/>
</dbReference>
<evidence type="ECO:0000313" key="1">
    <source>
        <dbReference type="EMBL" id="GAA5061644.1"/>
    </source>
</evidence>
<dbReference type="GO" id="GO:0032259">
    <property type="term" value="P:methylation"/>
    <property type="evidence" value="ECO:0007669"/>
    <property type="project" value="UniProtKB-KW"/>
</dbReference>
<dbReference type="InterPro" id="IPR029063">
    <property type="entry name" value="SAM-dependent_MTases_sf"/>
</dbReference>